<evidence type="ECO:0000256" key="1">
    <source>
        <dbReference type="SAM" id="MobiDB-lite"/>
    </source>
</evidence>
<keyword evidence="3" id="KW-1185">Reference proteome</keyword>
<feature type="region of interest" description="Disordered" evidence="1">
    <location>
        <begin position="61"/>
        <end position="80"/>
    </location>
</feature>
<proteinExistence type="predicted"/>
<evidence type="ECO:0000313" key="2">
    <source>
        <dbReference type="EMBL" id="GBP07020.1"/>
    </source>
</evidence>
<dbReference type="EMBL" id="BGZK01004122">
    <property type="protein sequence ID" value="GBP07020.1"/>
    <property type="molecule type" value="Genomic_DNA"/>
</dbReference>
<gene>
    <name evidence="2" type="ORF">EVAR_97497_1</name>
</gene>
<evidence type="ECO:0000313" key="3">
    <source>
        <dbReference type="Proteomes" id="UP000299102"/>
    </source>
</evidence>
<protein>
    <submittedName>
        <fullName evidence="2">Uncharacterized protein</fullName>
    </submittedName>
</protein>
<organism evidence="2 3">
    <name type="scientific">Eumeta variegata</name>
    <name type="common">Bagworm moth</name>
    <name type="synonym">Eumeta japonica</name>
    <dbReference type="NCBI Taxonomy" id="151549"/>
    <lineage>
        <taxon>Eukaryota</taxon>
        <taxon>Metazoa</taxon>
        <taxon>Ecdysozoa</taxon>
        <taxon>Arthropoda</taxon>
        <taxon>Hexapoda</taxon>
        <taxon>Insecta</taxon>
        <taxon>Pterygota</taxon>
        <taxon>Neoptera</taxon>
        <taxon>Endopterygota</taxon>
        <taxon>Lepidoptera</taxon>
        <taxon>Glossata</taxon>
        <taxon>Ditrysia</taxon>
        <taxon>Tineoidea</taxon>
        <taxon>Psychidae</taxon>
        <taxon>Oiketicinae</taxon>
        <taxon>Eumeta</taxon>
    </lineage>
</organism>
<comment type="caution">
    <text evidence="2">The sequence shown here is derived from an EMBL/GenBank/DDBJ whole genome shotgun (WGS) entry which is preliminary data.</text>
</comment>
<dbReference type="Proteomes" id="UP000299102">
    <property type="component" value="Unassembled WGS sequence"/>
</dbReference>
<name>A0A4C1T0F4_EUMVA</name>
<accession>A0A4C1T0F4</accession>
<reference evidence="2 3" key="1">
    <citation type="journal article" date="2019" name="Commun. Biol.">
        <title>The bagworm genome reveals a unique fibroin gene that provides high tensile strength.</title>
        <authorList>
            <person name="Kono N."/>
            <person name="Nakamura H."/>
            <person name="Ohtoshi R."/>
            <person name="Tomita M."/>
            <person name="Numata K."/>
            <person name="Arakawa K."/>
        </authorList>
    </citation>
    <scope>NUCLEOTIDE SEQUENCE [LARGE SCALE GENOMIC DNA]</scope>
</reference>
<sequence length="80" mass="9280">MSSKDILMSSVNYECRSFFETILYFSRQIPAVHGPREMEPQPSDAVHRPEISRCDCARHVARGRRRGQGSSPRPLFKTWK</sequence>
<dbReference type="AlphaFoldDB" id="A0A4C1T0F4"/>